<evidence type="ECO:0000256" key="1">
    <source>
        <dbReference type="SAM" id="MobiDB-lite"/>
    </source>
</evidence>
<protein>
    <submittedName>
        <fullName evidence="4">Phosphofurin acidic cluster sorting protein 2</fullName>
    </submittedName>
</protein>
<dbReference type="AlphaFoldDB" id="A0A0M3KHW0"/>
<evidence type="ECO:0000313" key="2">
    <source>
        <dbReference type="EMBL" id="VDK73270.1"/>
    </source>
</evidence>
<dbReference type="WBParaSite" id="ASIM_0002057501-mRNA-1">
    <property type="protein sequence ID" value="ASIM_0002057501-mRNA-1"/>
    <property type="gene ID" value="ASIM_0002057501"/>
</dbReference>
<organism evidence="4">
    <name type="scientific">Anisakis simplex</name>
    <name type="common">Herring worm</name>
    <dbReference type="NCBI Taxonomy" id="6269"/>
    <lineage>
        <taxon>Eukaryota</taxon>
        <taxon>Metazoa</taxon>
        <taxon>Ecdysozoa</taxon>
        <taxon>Nematoda</taxon>
        <taxon>Chromadorea</taxon>
        <taxon>Rhabditida</taxon>
        <taxon>Spirurina</taxon>
        <taxon>Ascaridomorpha</taxon>
        <taxon>Ascaridoidea</taxon>
        <taxon>Anisakidae</taxon>
        <taxon>Anisakis</taxon>
        <taxon>Anisakis simplex complex</taxon>
    </lineage>
</organism>
<sequence length="165" mass="18537">MVLSSMLLRHLSRSAFRKQTEIFERPHDRAHRSQGAAAASINFYENRRRGYHPLSTRSFSQSHCETRIPSPDGPEDQRQALPSMGTDQDRHLSDPHDVVANKDTNNNNDSNLSSPSSSSQSSSIQLTECRVVLVGDYKSGVSTLRSEFIRMNDSRSPKAESDFEV</sequence>
<gene>
    <name evidence="2" type="ORF">ASIM_LOCUS19958</name>
</gene>
<evidence type="ECO:0000313" key="3">
    <source>
        <dbReference type="Proteomes" id="UP000267096"/>
    </source>
</evidence>
<proteinExistence type="predicted"/>
<reference evidence="4" key="1">
    <citation type="submission" date="2017-02" db="UniProtKB">
        <authorList>
            <consortium name="WormBaseParasite"/>
        </authorList>
    </citation>
    <scope>IDENTIFICATION</scope>
</reference>
<keyword evidence="3" id="KW-1185">Reference proteome</keyword>
<accession>A0A0M3KHW0</accession>
<evidence type="ECO:0000313" key="4">
    <source>
        <dbReference type="WBParaSite" id="ASIM_0002057501-mRNA-1"/>
    </source>
</evidence>
<reference evidence="2 3" key="2">
    <citation type="submission" date="2018-11" db="EMBL/GenBank/DDBJ databases">
        <authorList>
            <consortium name="Pathogen Informatics"/>
        </authorList>
    </citation>
    <scope>NUCLEOTIDE SEQUENCE [LARGE SCALE GENOMIC DNA]</scope>
</reference>
<dbReference type="Proteomes" id="UP000267096">
    <property type="component" value="Unassembled WGS sequence"/>
</dbReference>
<feature type="region of interest" description="Disordered" evidence="1">
    <location>
        <begin position="53"/>
        <end position="125"/>
    </location>
</feature>
<feature type="compositionally biased region" description="Low complexity" evidence="1">
    <location>
        <begin position="105"/>
        <end position="123"/>
    </location>
</feature>
<feature type="compositionally biased region" description="Basic and acidic residues" evidence="1">
    <location>
        <begin position="87"/>
        <end position="100"/>
    </location>
</feature>
<name>A0A0M3KHW0_ANISI</name>
<dbReference type="EMBL" id="UYRR01038328">
    <property type="protein sequence ID" value="VDK73270.1"/>
    <property type="molecule type" value="Genomic_DNA"/>
</dbReference>